<reference evidence="3" key="1">
    <citation type="submission" date="2011-12" db="EMBL/GenBank/DDBJ databases">
        <title>Complete genome sequence of Streptomyces cattleya strain DSM 46488.</title>
        <authorList>
            <person name="Ou H.-Y."/>
            <person name="Li P."/>
            <person name="Zhao C."/>
            <person name="O'Hagan D."/>
            <person name="Deng Z."/>
        </authorList>
    </citation>
    <scope>NUCLEOTIDE SEQUENCE [LARGE SCALE GENOMIC DNA]</scope>
    <source>
        <strain evidence="3">ATCC 35852 / DSM 46488 / JCM 4925 / NBRC 14057 / NRRL 8057</strain>
    </source>
</reference>
<dbReference type="SUPFAM" id="SSF52540">
    <property type="entry name" value="P-loop containing nucleoside triphosphate hydrolases"/>
    <property type="match status" value="1"/>
</dbReference>
<dbReference type="SUPFAM" id="SSF48452">
    <property type="entry name" value="TPR-like"/>
    <property type="match status" value="1"/>
</dbReference>
<dbReference type="STRING" id="1003195.SCATT_21690"/>
<dbReference type="KEGG" id="scy:SCATT_21690"/>
<dbReference type="HOGENOM" id="CLU_004665_2_1_11"/>
<dbReference type="InterPro" id="IPR027417">
    <property type="entry name" value="P-loop_NTPase"/>
</dbReference>
<evidence type="ECO:0000313" key="3">
    <source>
        <dbReference type="Proteomes" id="UP000007842"/>
    </source>
</evidence>
<proteinExistence type="predicted"/>
<organism evidence="2 3">
    <name type="scientific">Streptantibioticus cattleyicolor (strain ATCC 35852 / DSM 46488 / JCM 4925 / NBRC 14057 / NRRL 8057)</name>
    <name type="common">Streptomyces cattleya</name>
    <dbReference type="NCBI Taxonomy" id="1003195"/>
    <lineage>
        <taxon>Bacteria</taxon>
        <taxon>Bacillati</taxon>
        <taxon>Actinomycetota</taxon>
        <taxon>Actinomycetes</taxon>
        <taxon>Kitasatosporales</taxon>
        <taxon>Streptomycetaceae</taxon>
        <taxon>Streptantibioticus</taxon>
    </lineage>
</organism>
<dbReference type="PATRIC" id="fig|1003195.11.peg.3702"/>
<dbReference type="PANTHER" id="PTHR47691:SF3">
    <property type="entry name" value="HTH-TYPE TRANSCRIPTIONAL REGULATOR RV0890C-RELATED"/>
    <property type="match status" value="1"/>
</dbReference>
<name>F8JX75_STREN</name>
<accession>F8JX75</accession>
<dbReference type="eggNOG" id="COG3903">
    <property type="taxonomic scope" value="Bacteria"/>
</dbReference>
<dbReference type="PANTHER" id="PTHR47691">
    <property type="entry name" value="REGULATOR-RELATED"/>
    <property type="match status" value="1"/>
</dbReference>
<dbReference type="AlphaFoldDB" id="F8JX75"/>
<dbReference type="RefSeq" id="WP_014142935.1">
    <property type="nucleotide sequence ID" value="NC_016111.1"/>
</dbReference>
<dbReference type="Gene3D" id="3.40.50.300">
    <property type="entry name" value="P-loop containing nucleotide triphosphate hydrolases"/>
    <property type="match status" value="1"/>
</dbReference>
<dbReference type="KEGG" id="sct:SCAT_2188"/>
<dbReference type="OrthoDB" id="3311584at2"/>
<evidence type="ECO:0000313" key="2">
    <source>
        <dbReference type="EMBL" id="AEW94540.1"/>
    </source>
</evidence>
<feature type="region of interest" description="Disordered" evidence="1">
    <location>
        <begin position="1"/>
        <end position="25"/>
    </location>
</feature>
<dbReference type="InterPro" id="IPR011990">
    <property type="entry name" value="TPR-like_helical_dom_sf"/>
</dbReference>
<dbReference type="PRINTS" id="PR00364">
    <property type="entry name" value="DISEASERSIST"/>
</dbReference>
<gene>
    <name evidence="2" type="ordered locus">SCATT_21690</name>
</gene>
<protein>
    <recommendedName>
        <fullName evidence="4">NB-ARC domain-containing protein</fullName>
    </recommendedName>
</protein>
<sequence>MTGGHDGVPPTRNEQSGNVVHGPNVQAGQIHGGITFVVQPPPAPGPRARPDQVPPLTVRFVNRRADLAALDHWSAGLGAAGLVGVGVLRGLPGVGKTATARRWAHEARDRFPDGQLFADFAELRDRAGGDVSEALRAFLTGLGVSDACMPDSLAGRSELYRQRSRGRRLLVVLDDVDQPAQVRALIPAGPGSAVLVTSHGTLGELIALDGARPLPVEPLDPDSGLRVLADRLGLGPDAVEAERPALERLVELCAGLPVALHVVAARLLTEPHLTATALAAELADERRRLAAMSLPGDHSVSAVLTTAYAQLPADAARLYRLLGSLPGRTFDLGTAAAAAGLAPDDTGTLLATVHQAGLLETTPDRRYRFHDLVRLHAREQARRHEPPEAERELTARVATHYLALTALADRAVRADRLRVADLDGLLRDAPDPFAEPGGPAPLDWLEAERANILAVLRATARHGLHTVTWQLAEAFTVLFLHHRHLGDWRESLELGARAAAEDVAPAAEARLRSMLSRPLMDLAEYDRARAELRTATACADAAGNTELAASVREFTGRYWDRFDPAKAVDAYRESLELNLRAGQARGAAIARYFLGCAQDAGGDPRTALETLRAARDGLLARDDLRMAARVTAAIGTAHDHLGETAEAVRALDEAARTLREQRATHYEAQALTALADLLERTGGDRRTLLAALRRAHEILHEGGSPQAPALRARLDRLTGDDYPGD</sequence>
<accession>G8X2A5</accession>
<dbReference type="Gene3D" id="1.25.40.10">
    <property type="entry name" value="Tetratricopeptide repeat domain"/>
    <property type="match status" value="1"/>
</dbReference>
<dbReference type="Proteomes" id="UP000007842">
    <property type="component" value="Chromosome"/>
</dbReference>
<evidence type="ECO:0008006" key="4">
    <source>
        <dbReference type="Google" id="ProtNLM"/>
    </source>
</evidence>
<dbReference type="EMBL" id="CP003219">
    <property type="protein sequence ID" value="AEW94540.1"/>
    <property type="molecule type" value="Genomic_DNA"/>
</dbReference>
<dbReference type="GO" id="GO:0043531">
    <property type="term" value="F:ADP binding"/>
    <property type="evidence" value="ECO:0007669"/>
    <property type="project" value="InterPro"/>
</dbReference>
<keyword evidence="3" id="KW-1185">Reference proteome</keyword>
<evidence type="ECO:0000256" key="1">
    <source>
        <dbReference type="SAM" id="MobiDB-lite"/>
    </source>
</evidence>